<keyword evidence="9" id="KW-1185">Reference proteome</keyword>
<keyword evidence="2" id="KW-0521">NADP</keyword>
<dbReference type="Pfam" id="PF00248">
    <property type="entry name" value="Aldo_ket_red"/>
    <property type="match status" value="1"/>
</dbReference>
<evidence type="ECO:0000259" key="7">
    <source>
        <dbReference type="Pfam" id="PF00248"/>
    </source>
</evidence>
<dbReference type="SUPFAM" id="SSF51430">
    <property type="entry name" value="NAD(P)-linked oxidoreductase"/>
    <property type="match status" value="1"/>
</dbReference>
<dbReference type="InterPro" id="IPR018170">
    <property type="entry name" value="Aldo/ket_reductase_CS"/>
</dbReference>
<evidence type="ECO:0000313" key="9">
    <source>
        <dbReference type="Proteomes" id="UP000068210"/>
    </source>
</evidence>
<protein>
    <submittedName>
        <fullName evidence="8">Aldo/keto reductase family oxidoreductase</fullName>
    </submittedName>
</protein>
<dbReference type="PROSITE" id="PS00798">
    <property type="entry name" value="ALDOKETO_REDUCTASE_1"/>
    <property type="match status" value="1"/>
</dbReference>
<evidence type="ECO:0000256" key="1">
    <source>
        <dbReference type="ARBA" id="ARBA00007905"/>
    </source>
</evidence>
<evidence type="ECO:0000256" key="4">
    <source>
        <dbReference type="PIRSR" id="PIRSR000097-1"/>
    </source>
</evidence>
<evidence type="ECO:0000256" key="2">
    <source>
        <dbReference type="ARBA" id="ARBA00022857"/>
    </source>
</evidence>
<evidence type="ECO:0000256" key="6">
    <source>
        <dbReference type="PIRSR" id="PIRSR000097-3"/>
    </source>
</evidence>
<dbReference type="InterPro" id="IPR036812">
    <property type="entry name" value="NAD(P)_OxRdtase_dom_sf"/>
</dbReference>
<comment type="similarity">
    <text evidence="1">Belongs to the aldo/keto reductase family.</text>
</comment>
<keyword evidence="3" id="KW-0560">Oxidoreductase</keyword>
<dbReference type="RefSeq" id="WP_039802757.1">
    <property type="nucleotide sequence ID" value="NZ_CP010415.1"/>
</dbReference>
<dbReference type="InterPro" id="IPR020471">
    <property type="entry name" value="AKR"/>
</dbReference>
<gene>
    <name evidence="8" type="ORF">Achr_12090</name>
</gene>
<dbReference type="PRINTS" id="PR00069">
    <property type="entry name" value="ALDKETRDTASE"/>
</dbReference>
<feature type="site" description="Lowers pKa of active site Tyr" evidence="6">
    <location>
        <position position="73"/>
    </location>
</feature>
<sequence length="277" mass="30937">MQNIVTHDRLVLPRLGLGTWPMLGEECARAVQSALELGYRHIDTAAAYENEAAVGRALEQSPVSREDVHLTTKVWWDQLQPAAMRASLERSLDALRSDRVDLFMIHWPGRDWDLPRSIETLVALREEGKARHIGVANFPLALLRRTVEELGAPLSAIQVEYHVLLGQRQLLDYARQHGMALIAYSPLARNRIAEVAEIRDIAARHRAQPAQIALKWLLDQPAVAAIPKAGSVANQRINLGALEVMLDDEDRALIDALPKNQRLVSPDFAPAWDACDE</sequence>
<proteinExistence type="inferred from homology"/>
<accession>A0A0C4WKJ0</accession>
<dbReference type="AlphaFoldDB" id="A0A0C4WKJ0"/>
<evidence type="ECO:0000256" key="5">
    <source>
        <dbReference type="PIRSR" id="PIRSR000097-2"/>
    </source>
</evidence>
<feature type="domain" description="NADP-dependent oxidoreductase" evidence="7">
    <location>
        <begin position="15"/>
        <end position="257"/>
    </location>
</feature>
<dbReference type="STRING" id="1328314.Achr_12090"/>
<evidence type="ECO:0000256" key="3">
    <source>
        <dbReference type="ARBA" id="ARBA00023002"/>
    </source>
</evidence>
<dbReference type="GO" id="GO:1990002">
    <property type="term" value="F:methylglyoxal reductase (NADPH) (acetol producing) activity"/>
    <property type="evidence" value="ECO:0007669"/>
    <property type="project" value="TreeGrafter"/>
</dbReference>
<reference evidence="8 9" key="1">
    <citation type="journal article" date="2015" name="PLoS ONE">
        <title>Azotobacter Genomes: The Genome of Azotobacter chroococcum NCIMB 8003 (ATCC 4412).</title>
        <authorList>
            <person name="Robson R.L."/>
            <person name="Jones R."/>
            <person name="Robson R.M."/>
            <person name="Schwartz A."/>
            <person name="Richardson T.H."/>
        </authorList>
    </citation>
    <scope>NUCLEOTIDE SEQUENCE [LARGE SCALE GENOMIC DNA]</scope>
    <source>
        <strain evidence="8 9">NCIMB 8003</strain>
    </source>
</reference>
<evidence type="ECO:0000313" key="8">
    <source>
        <dbReference type="EMBL" id="AJE20689.1"/>
    </source>
</evidence>
<feature type="binding site" evidence="5">
    <location>
        <position position="106"/>
    </location>
    <ligand>
        <name>substrate</name>
    </ligand>
</feature>
<feature type="active site" description="Proton donor" evidence="4">
    <location>
        <position position="48"/>
    </location>
</feature>
<dbReference type="Proteomes" id="UP000068210">
    <property type="component" value="Chromosome"/>
</dbReference>
<organism evidence="8 9">
    <name type="scientific">Azotobacter chroococcum NCIMB 8003</name>
    <dbReference type="NCBI Taxonomy" id="1328314"/>
    <lineage>
        <taxon>Bacteria</taxon>
        <taxon>Pseudomonadati</taxon>
        <taxon>Pseudomonadota</taxon>
        <taxon>Gammaproteobacteria</taxon>
        <taxon>Pseudomonadales</taxon>
        <taxon>Pseudomonadaceae</taxon>
        <taxon>Azotobacter</taxon>
    </lineage>
</organism>
<dbReference type="HOGENOM" id="CLU_023205_0_1_6"/>
<dbReference type="InterPro" id="IPR023210">
    <property type="entry name" value="NADP_OxRdtase_dom"/>
</dbReference>
<dbReference type="PIRSF" id="PIRSF000097">
    <property type="entry name" value="AKR"/>
    <property type="match status" value="1"/>
</dbReference>
<dbReference type="PANTHER" id="PTHR43827">
    <property type="entry name" value="2,5-DIKETO-D-GLUCONIC ACID REDUCTASE"/>
    <property type="match status" value="1"/>
</dbReference>
<dbReference type="Gene3D" id="3.20.20.100">
    <property type="entry name" value="NADP-dependent oxidoreductase domain"/>
    <property type="match status" value="1"/>
</dbReference>
<dbReference type="KEGG" id="acx:Achr_12090"/>
<dbReference type="PANTHER" id="PTHR43827:SF3">
    <property type="entry name" value="NADP-DEPENDENT OXIDOREDUCTASE DOMAIN-CONTAINING PROTEIN"/>
    <property type="match status" value="1"/>
</dbReference>
<dbReference type="EMBL" id="CP010415">
    <property type="protein sequence ID" value="AJE20689.1"/>
    <property type="molecule type" value="Genomic_DNA"/>
</dbReference>
<name>A0A0C4WKJ0_9GAMM</name>
<dbReference type="GO" id="GO:0051596">
    <property type="term" value="P:methylglyoxal catabolic process"/>
    <property type="evidence" value="ECO:0007669"/>
    <property type="project" value="TreeGrafter"/>
</dbReference>